<dbReference type="AlphaFoldDB" id="A0A7T2S5L1"/>
<organism evidence="1 2">
    <name type="scientific">Delftia acidovorans</name>
    <name type="common">Pseudomonas acidovorans</name>
    <name type="synonym">Comamonas acidovorans</name>
    <dbReference type="NCBI Taxonomy" id="80866"/>
    <lineage>
        <taxon>Bacteria</taxon>
        <taxon>Pseudomonadati</taxon>
        <taxon>Pseudomonadota</taxon>
        <taxon>Betaproteobacteria</taxon>
        <taxon>Burkholderiales</taxon>
        <taxon>Comamonadaceae</taxon>
        <taxon>Delftia</taxon>
    </lineage>
</organism>
<dbReference type="GO" id="GO:0006355">
    <property type="term" value="P:regulation of DNA-templated transcription"/>
    <property type="evidence" value="ECO:0007669"/>
    <property type="project" value="InterPro"/>
</dbReference>
<protein>
    <submittedName>
        <fullName evidence="1">Helix-turn-helix transcriptional regulator</fullName>
    </submittedName>
</protein>
<evidence type="ECO:0000313" key="1">
    <source>
        <dbReference type="EMBL" id="QPS09345.1"/>
    </source>
</evidence>
<proteinExistence type="predicted"/>
<gene>
    <name evidence="1" type="ORF">I6G66_04740</name>
</gene>
<accession>A0A7T2S5L1</accession>
<dbReference type="Gene3D" id="1.10.10.10">
    <property type="entry name" value="Winged helix-like DNA-binding domain superfamily/Winged helix DNA-binding domain"/>
    <property type="match status" value="1"/>
</dbReference>
<reference evidence="1 2" key="1">
    <citation type="submission" date="2020-12" db="EMBL/GenBank/DDBJ databases">
        <title>FDA dAtabase for Regulatory Grade micrObial Sequences (FDA-ARGOS): Supporting development and validation of Infectious Disease Dx tests.</title>
        <authorList>
            <person name="Sproer C."/>
            <person name="Gronow S."/>
            <person name="Severitt S."/>
            <person name="Schroder I."/>
            <person name="Tallon L."/>
            <person name="Sadzewicz L."/>
            <person name="Zhao X."/>
            <person name="Boylan J."/>
            <person name="Ott S."/>
            <person name="Bowen H."/>
            <person name="Vavikolanu K."/>
            <person name="Mehta A."/>
            <person name="Aluvathingal J."/>
            <person name="Nadendla S."/>
            <person name="Lowell S."/>
            <person name="Myers T."/>
            <person name="Yan Y."/>
            <person name="Sichtig H."/>
        </authorList>
    </citation>
    <scope>NUCLEOTIDE SEQUENCE [LARGE SCALE GENOMIC DNA]</scope>
    <source>
        <strain evidence="1 2">FDAARGOS_909</strain>
    </source>
</reference>
<dbReference type="InterPro" id="IPR036388">
    <property type="entry name" value="WH-like_DNA-bd_sf"/>
</dbReference>
<dbReference type="RefSeq" id="WP_183018007.1">
    <property type="nucleotide sequence ID" value="NZ_CP065668.1"/>
</dbReference>
<sequence>MNFGDKKEFGGLVNDLYAAALGDVAWSEAIEGLRTHSGTRLATWLWHDLESGETGIRGLAADDSSWMNHMLGSYTQEFVRYDPAQGLSRNWSGGYWLDDLQEFPPEVRERGVFYQEYLRPNGVGSWSGVVISRTLQQVEFLAYHGQPQVAGVARQLWRRREVDSLRSHMVRALQLQQRLAQPQERSALAESALNGLAASVFVLDETGRLLLGNAAAHQLIASEPAVRFRSGRFAPEGYEEPALWQAACSQGAVSLRRRSGAPLQLALTPVPPSAEIARQWQKPLLLMTGPAAPEDPGRASRLRVLYGLTHGEATLCVMLAYDGLTPQECADERRVSIHTIRSQIKIIEAKMGINTLAQLVRLVLIPTMSG</sequence>
<dbReference type="GO" id="GO:0003677">
    <property type="term" value="F:DNA binding"/>
    <property type="evidence" value="ECO:0007669"/>
    <property type="project" value="InterPro"/>
</dbReference>
<evidence type="ECO:0000313" key="2">
    <source>
        <dbReference type="Proteomes" id="UP000594778"/>
    </source>
</evidence>
<name>A0A7T2S5L1_DELAC</name>
<dbReference type="Proteomes" id="UP000594778">
    <property type="component" value="Chromosome"/>
</dbReference>
<dbReference type="SUPFAM" id="SSF46894">
    <property type="entry name" value="C-terminal effector domain of the bipartite response regulators"/>
    <property type="match status" value="1"/>
</dbReference>
<dbReference type="EMBL" id="CP065668">
    <property type="protein sequence ID" value="QPS09345.1"/>
    <property type="molecule type" value="Genomic_DNA"/>
</dbReference>
<dbReference type="InterPro" id="IPR016032">
    <property type="entry name" value="Sig_transdc_resp-reg_C-effctor"/>
</dbReference>